<reference evidence="2 3" key="1">
    <citation type="submission" date="2018-03" db="EMBL/GenBank/DDBJ databases">
        <title>Genomic Encyclopedia of Type Strains, Phase III (KMG-III): the genomes of soil and plant-associated and newly described type strains.</title>
        <authorList>
            <person name="Whitman W."/>
        </authorList>
    </citation>
    <scope>NUCLEOTIDE SEQUENCE [LARGE SCALE GENOMIC DNA]</scope>
    <source>
        <strain evidence="2 3">CGMCC 1.12700</strain>
    </source>
</reference>
<dbReference type="AlphaFoldDB" id="A0A2P8D1M2"/>
<comment type="caution">
    <text evidence="2">The sequence shown here is derived from an EMBL/GenBank/DDBJ whole genome shotgun (WGS) entry which is preliminary data.</text>
</comment>
<dbReference type="EMBL" id="PYGD01000006">
    <property type="protein sequence ID" value="PSK91109.1"/>
    <property type="molecule type" value="Genomic_DNA"/>
</dbReference>
<dbReference type="InterPro" id="IPR032578">
    <property type="entry name" value="DUF4919"/>
</dbReference>
<dbReference type="Proteomes" id="UP000240572">
    <property type="component" value="Unassembled WGS sequence"/>
</dbReference>
<name>A0A2P8D1M2_9BACT</name>
<sequence length="229" mass="26087">MKSTLLIILLSCLGLSQVNAGDFSPPDYKAIRKNIKDKKSAFYYPTLMKRYKNGDTTFTKQEFATLYYGFLFDPGYSVLDFSTYNDSINVLLRADSMVAGDNEKMIRYEKAILETSPFRMRDLNRLANAYYYDGDTVAMRIAGYKLQMIAATILSTGDGRTDKTGWHVISVGHEYDILNFMGFDFGGSQKLTHSGCDYLDVEKNKEGIKGFYFDVKQILEKEAELLKLK</sequence>
<organism evidence="2 3">
    <name type="scientific">Taibaiella chishuiensis</name>
    <dbReference type="NCBI Taxonomy" id="1434707"/>
    <lineage>
        <taxon>Bacteria</taxon>
        <taxon>Pseudomonadati</taxon>
        <taxon>Bacteroidota</taxon>
        <taxon>Chitinophagia</taxon>
        <taxon>Chitinophagales</taxon>
        <taxon>Chitinophagaceae</taxon>
        <taxon>Taibaiella</taxon>
    </lineage>
</organism>
<evidence type="ECO:0000313" key="2">
    <source>
        <dbReference type="EMBL" id="PSK91109.1"/>
    </source>
</evidence>
<keyword evidence="1" id="KW-0732">Signal</keyword>
<protein>
    <submittedName>
        <fullName evidence="2">Uncharacterized protein DUF4919</fullName>
    </submittedName>
</protein>
<accession>A0A2P8D1M2</accession>
<keyword evidence="3" id="KW-1185">Reference proteome</keyword>
<gene>
    <name evidence="2" type="ORF">B0I18_106120</name>
</gene>
<proteinExistence type="predicted"/>
<feature type="chain" id="PRO_5015137557" evidence="1">
    <location>
        <begin position="21"/>
        <end position="229"/>
    </location>
</feature>
<dbReference type="OrthoDB" id="686440at2"/>
<dbReference type="Pfam" id="PF16266">
    <property type="entry name" value="DUF4919"/>
    <property type="match status" value="1"/>
</dbReference>
<dbReference type="RefSeq" id="WP_106523717.1">
    <property type="nucleotide sequence ID" value="NZ_PYGD01000006.1"/>
</dbReference>
<evidence type="ECO:0000256" key="1">
    <source>
        <dbReference type="SAM" id="SignalP"/>
    </source>
</evidence>
<feature type="signal peptide" evidence="1">
    <location>
        <begin position="1"/>
        <end position="20"/>
    </location>
</feature>
<evidence type="ECO:0000313" key="3">
    <source>
        <dbReference type="Proteomes" id="UP000240572"/>
    </source>
</evidence>